<sequence>MASKGHHSGISEGVKLFFQLGDNNNNNSNSNAINAGHTDMTQVDTDFLPDLGDFENIIPPVVEAGE</sequence>
<protein>
    <submittedName>
        <fullName evidence="1">Uncharacterized protein</fullName>
    </submittedName>
</protein>
<dbReference type="EMBL" id="BLXT01005577">
    <property type="protein sequence ID" value="GFO24035.1"/>
    <property type="molecule type" value="Genomic_DNA"/>
</dbReference>
<dbReference type="AlphaFoldDB" id="A0AAV4BXI7"/>
<gene>
    <name evidence="1" type="ORF">PoB_005054000</name>
</gene>
<dbReference type="Proteomes" id="UP000735302">
    <property type="component" value="Unassembled WGS sequence"/>
</dbReference>
<name>A0AAV4BXI7_9GAST</name>
<evidence type="ECO:0000313" key="2">
    <source>
        <dbReference type="Proteomes" id="UP000735302"/>
    </source>
</evidence>
<organism evidence="1 2">
    <name type="scientific">Plakobranchus ocellatus</name>
    <dbReference type="NCBI Taxonomy" id="259542"/>
    <lineage>
        <taxon>Eukaryota</taxon>
        <taxon>Metazoa</taxon>
        <taxon>Spiralia</taxon>
        <taxon>Lophotrochozoa</taxon>
        <taxon>Mollusca</taxon>
        <taxon>Gastropoda</taxon>
        <taxon>Heterobranchia</taxon>
        <taxon>Euthyneura</taxon>
        <taxon>Panpulmonata</taxon>
        <taxon>Sacoglossa</taxon>
        <taxon>Placobranchoidea</taxon>
        <taxon>Plakobranchidae</taxon>
        <taxon>Plakobranchus</taxon>
    </lineage>
</organism>
<evidence type="ECO:0000313" key="1">
    <source>
        <dbReference type="EMBL" id="GFO24035.1"/>
    </source>
</evidence>
<reference evidence="1 2" key="1">
    <citation type="journal article" date="2021" name="Elife">
        <title>Chloroplast acquisition without the gene transfer in kleptoplastic sea slugs, Plakobranchus ocellatus.</title>
        <authorList>
            <person name="Maeda T."/>
            <person name="Takahashi S."/>
            <person name="Yoshida T."/>
            <person name="Shimamura S."/>
            <person name="Takaki Y."/>
            <person name="Nagai Y."/>
            <person name="Toyoda A."/>
            <person name="Suzuki Y."/>
            <person name="Arimoto A."/>
            <person name="Ishii H."/>
            <person name="Satoh N."/>
            <person name="Nishiyama T."/>
            <person name="Hasebe M."/>
            <person name="Maruyama T."/>
            <person name="Minagawa J."/>
            <person name="Obokata J."/>
            <person name="Shigenobu S."/>
        </authorList>
    </citation>
    <scope>NUCLEOTIDE SEQUENCE [LARGE SCALE GENOMIC DNA]</scope>
</reference>
<proteinExistence type="predicted"/>
<comment type="caution">
    <text evidence="1">The sequence shown here is derived from an EMBL/GenBank/DDBJ whole genome shotgun (WGS) entry which is preliminary data.</text>
</comment>
<keyword evidence="2" id="KW-1185">Reference proteome</keyword>
<accession>A0AAV4BXI7</accession>